<dbReference type="InterPro" id="IPR052042">
    <property type="entry name" value="Tail_sheath_structural"/>
</dbReference>
<evidence type="ECO:0000313" key="1">
    <source>
        <dbReference type="EMBL" id="BES79809.1"/>
    </source>
</evidence>
<dbReference type="Gene3D" id="3.40.50.11780">
    <property type="match status" value="2"/>
</dbReference>
<dbReference type="PANTHER" id="PTHR35861:SF2">
    <property type="entry name" value="FELS-2 PROPHAGE PROTEIN"/>
    <property type="match status" value="1"/>
</dbReference>
<proteinExistence type="predicted"/>
<dbReference type="PANTHER" id="PTHR35861">
    <property type="match status" value="1"/>
</dbReference>
<protein>
    <submittedName>
        <fullName evidence="1">Structural protein</fullName>
    </submittedName>
</protein>
<sequence length="860" mass="94791">MTSAKVTISEQDRSSIIPAVDGSYAGIVIVSEKGPVNTPILISDETKLIDTFGKPNPKLGTSIYSAIVYLKQGNKLWVVRSAHEDAAYAAALVRSKITQYSTDPGASLSDDSLIVLPLKDGLTQAQLDAYQFPTYSTNKLYEDSTASVVEAVSQSNKVRVSDLTPFKVDQELTITTKTIEELNDQDDDVGENEPTHRITNIVTEKLNIDNVIVKTAVTVTAGTEIKKKVVDGDPIAYDNHPVVLKDVKNSTNILVSSSDYIAKGDTLVIGDVEVEFSQKTSYQDEAKYIELDATVDVTDLSSKIAIVTQSEFEDRDAFLVYASSPSVDGKNITIGTAPSTNYDSAFIILVYYKGVLVEQWEVTRDHQLDGFQKQMFMEEKINGKSAYIMVKNNPADVDENGEMTLPLFTDYSLWQQLPEDQFVESGATLEETLLAGHIEVKMTNVAKMNMGTRIKFVTGNGTVSKEYKVVTVNSAAKSVIVDRKIEEAKIDPEWTNSSGTKTPTAVLYFDATLNDSAQGIKNGIKYYPIKRIDKVYYNYPLNYAFTISGVIGTLLSAGANMLLGGSLGSTVTTGDMVTSVKKLKNKEATPVTLLMDGGTTVPAYAQAIQEVCESQGLTHGYLSSQLSDEESVNYLNAIVTYKDSLQLGTSSKVSFFAGWIKFFDEYNQLYVWISPESFAAASQSFTTREFQMFYPAAGWNRSAMTGALDVRVQFDETDRDYLVDNRINPIRSKKGTGLAIWGNETMLTKPSPLQLRSVAMLLIKIKTGLEASLEYKTFDLNNERTWDLVEGSIDGFMRDEIKAKDGVYNYRVAVKDVITDSDIDNRKMPVFIGIQPTMDIQEIPVTLAIFNSSVDISVSL</sequence>
<name>A0AA86MC22_9CAUD</name>
<reference evidence="1 2" key="1">
    <citation type="submission" date="2023-09" db="EMBL/GenBank/DDBJ databases">
        <title>Analysis of phage genome (vB_Yru_GN1) of the bacterium (Yersinia ruckeri).</title>
        <authorList>
            <person name="Ganjoor M.S."/>
            <person name="Bouzari M."/>
            <person name="Soleimani-Delfan A."/>
        </authorList>
    </citation>
    <scope>NUCLEOTIDE SEQUENCE [LARGE SCALE GENOMIC DNA]</scope>
    <source>
        <strain evidence="2">vB_Yru_GN1</strain>
    </source>
</reference>
<evidence type="ECO:0000313" key="2">
    <source>
        <dbReference type="Proteomes" id="UP001304813"/>
    </source>
</evidence>
<dbReference type="EMBL" id="LC779065">
    <property type="protein sequence ID" value="BES79809.1"/>
    <property type="molecule type" value="Genomic_DNA"/>
</dbReference>
<keyword evidence="2" id="KW-1185">Reference proteome</keyword>
<accession>A0AA86MC22</accession>
<dbReference type="Proteomes" id="UP001304813">
    <property type="component" value="Segment"/>
</dbReference>
<organism evidence="1 2">
    <name type="scientific">Yersinia phage vB_Yru_GN1</name>
    <dbReference type="NCBI Taxonomy" id="3074381"/>
    <lineage>
        <taxon>Viruses</taxon>
        <taxon>Duplodnaviria</taxon>
        <taxon>Heunggongvirae</taxon>
        <taxon>Uroviricota</taxon>
        <taxon>Caudoviricetes</taxon>
        <taxon>Caudoviricetes incertae sedis</taxon>
        <taxon>Sepahanvirus</taxon>
        <taxon>Sepahanvirus vB-Yru-GN1</taxon>
    </lineage>
</organism>